<reference evidence="1 2" key="1">
    <citation type="journal article" date="2012" name="Stand. Genomic Sci.">
        <title>Genome sequence of the soil bacterium Saccharomonospora azurea type strain (NA-128(T)).</title>
        <authorList>
            <person name="Klenk H.P."/>
            <person name="Held B."/>
            <person name="Lucas S."/>
            <person name="Lapidus A."/>
            <person name="Copeland A."/>
            <person name="Hammon N."/>
            <person name="Pitluck S."/>
            <person name="Goodwin L.A."/>
            <person name="Han C."/>
            <person name="Tapia R."/>
            <person name="Brambilla E.M."/>
            <person name="Potter G."/>
            <person name="Land M."/>
            <person name="Ivanova N."/>
            <person name="Rohde M."/>
            <person name="Goker M."/>
            <person name="Detter J.C."/>
            <person name="Kyrpides N.C."/>
            <person name="Woyke T."/>
        </authorList>
    </citation>
    <scope>NUCLEOTIDE SEQUENCE [LARGE SCALE GENOMIC DNA]</scope>
    <source>
        <strain evidence="1 2">NA-128</strain>
    </source>
</reference>
<protein>
    <submittedName>
        <fullName evidence="1">Uncharacterized protein</fullName>
    </submittedName>
</protein>
<dbReference type="RefSeq" id="WP_005444074.1">
    <property type="nucleotide sequence ID" value="NZ_CM001466.1"/>
</dbReference>
<keyword evidence="2" id="KW-1185">Reference proteome</keyword>
<dbReference type="Proteomes" id="UP000004705">
    <property type="component" value="Chromosome"/>
</dbReference>
<sequence length="153" mass="16245">MAGKVTRADRIAVLEAAGFTVLGEADDASGVTPLAAIKAAASGGVVPRVRIDSDDDADDVLDRTEQAWRDTGRDVGLFDADGACLICLTGPGASTLPWVRARPPERGGFLPVFQERTSTFEFVAVSPTGSPIVAVSEEEYEHWVVVTSVEDRR</sequence>
<dbReference type="HOGENOM" id="CLU_1776085_0_0_11"/>
<dbReference type="AlphaFoldDB" id="H8G9T2"/>
<organism evidence="1 2">
    <name type="scientific">Saccharomonospora azurea NA-128</name>
    <dbReference type="NCBI Taxonomy" id="882081"/>
    <lineage>
        <taxon>Bacteria</taxon>
        <taxon>Bacillati</taxon>
        <taxon>Actinomycetota</taxon>
        <taxon>Actinomycetes</taxon>
        <taxon>Pseudonocardiales</taxon>
        <taxon>Pseudonocardiaceae</taxon>
        <taxon>Saccharomonospora</taxon>
    </lineage>
</organism>
<accession>H8G9T2</accession>
<dbReference type="OrthoDB" id="3556416at2"/>
<proteinExistence type="predicted"/>
<gene>
    <name evidence="1" type="ORF">SacazDRAFT_03723</name>
</gene>
<evidence type="ECO:0000313" key="1">
    <source>
        <dbReference type="EMBL" id="EHY90585.1"/>
    </source>
</evidence>
<name>H8G9T2_9PSEU</name>
<dbReference type="EMBL" id="CM001466">
    <property type="protein sequence ID" value="EHY90585.1"/>
    <property type="molecule type" value="Genomic_DNA"/>
</dbReference>
<evidence type="ECO:0000313" key="2">
    <source>
        <dbReference type="Proteomes" id="UP000004705"/>
    </source>
</evidence>